<organism evidence="1 2">
    <name type="scientific">Trifolium medium</name>
    <dbReference type="NCBI Taxonomy" id="97028"/>
    <lineage>
        <taxon>Eukaryota</taxon>
        <taxon>Viridiplantae</taxon>
        <taxon>Streptophyta</taxon>
        <taxon>Embryophyta</taxon>
        <taxon>Tracheophyta</taxon>
        <taxon>Spermatophyta</taxon>
        <taxon>Magnoliopsida</taxon>
        <taxon>eudicotyledons</taxon>
        <taxon>Gunneridae</taxon>
        <taxon>Pentapetalae</taxon>
        <taxon>rosids</taxon>
        <taxon>fabids</taxon>
        <taxon>Fabales</taxon>
        <taxon>Fabaceae</taxon>
        <taxon>Papilionoideae</taxon>
        <taxon>50 kb inversion clade</taxon>
        <taxon>NPAAA clade</taxon>
        <taxon>Hologalegina</taxon>
        <taxon>IRL clade</taxon>
        <taxon>Trifolieae</taxon>
        <taxon>Trifolium</taxon>
    </lineage>
</organism>
<sequence>MIRRVHKSGFMEYIGSSRQWRVLTLRVLCWQLISMLKEPNTGGGILVRCSRNRH</sequence>
<reference evidence="1 2" key="1">
    <citation type="journal article" date="2018" name="Front. Plant Sci.">
        <title>Red Clover (Trifolium pratense) and Zigzag Clover (T. medium) - A Picture of Genomic Similarities and Differences.</title>
        <authorList>
            <person name="Dluhosova J."/>
            <person name="Istvanek J."/>
            <person name="Nedelnik J."/>
            <person name="Repkova J."/>
        </authorList>
    </citation>
    <scope>NUCLEOTIDE SEQUENCE [LARGE SCALE GENOMIC DNA]</scope>
    <source>
        <strain evidence="2">cv. 10/8</strain>
        <tissue evidence="1">Leaf</tissue>
    </source>
</reference>
<dbReference type="Proteomes" id="UP000265520">
    <property type="component" value="Unassembled WGS sequence"/>
</dbReference>
<accession>A0A392U116</accession>
<keyword evidence="2" id="KW-1185">Reference proteome</keyword>
<proteinExistence type="predicted"/>
<evidence type="ECO:0000313" key="1">
    <source>
        <dbReference type="EMBL" id="MCI65745.1"/>
    </source>
</evidence>
<name>A0A392U116_9FABA</name>
<protein>
    <submittedName>
        <fullName evidence="1">Uncharacterized protein</fullName>
    </submittedName>
</protein>
<dbReference type="EMBL" id="LXQA010681524">
    <property type="protein sequence ID" value="MCI65745.1"/>
    <property type="molecule type" value="Genomic_DNA"/>
</dbReference>
<dbReference type="AlphaFoldDB" id="A0A392U116"/>
<evidence type="ECO:0000313" key="2">
    <source>
        <dbReference type="Proteomes" id="UP000265520"/>
    </source>
</evidence>
<comment type="caution">
    <text evidence="1">The sequence shown here is derived from an EMBL/GenBank/DDBJ whole genome shotgun (WGS) entry which is preliminary data.</text>
</comment>